<protein>
    <recommendedName>
        <fullName evidence="2">histidine kinase</fullName>
        <ecNumber evidence="2">2.7.13.3</ecNumber>
    </recommendedName>
</protein>
<evidence type="ECO:0000259" key="10">
    <source>
        <dbReference type="Pfam" id="PF02518"/>
    </source>
</evidence>
<comment type="catalytic activity">
    <reaction evidence="1">
        <text>ATP + protein L-histidine = ADP + protein N-phospho-L-histidine.</text>
        <dbReference type="EC" id="2.7.13.3"/>
    </reaction>
</comment>
<accession>A0A238YLM3</accession>
<evidence type="ECO:0000256" key="3">
    <source>
        <dbReference type="ARBA" id="ARBA00022553"/>
    </source>
</evidence>
<reference evidence="12 13" key="1">
    <citation type="submission" date="2017-06" db="EMBL/GenBank/DDBJ databases">
        <authorList>
            <person name="Kim H.J."/>
            <person name="Triplett B.A."/>
        </authorList>
    </citation>
    <scope>NUCLEOTIDE SEQUENCE [LARGE SCALE GENOMIC DNA]</scope>
    <source>
        <strain evidence="12 13">DSM 43151</strain>
    </source>
</reference>
<dbReference type="GO" id="GO:0016020">
    <property type="term" value="C:membrane"/>
    <property type="evidence" value="ECO:0007669"/>
    <property type="project" value="InterPro"/>
</dbReference>
<keyword evidence="5" id="KW-0547">Nucleotide-binding</keyword>
<keyword evidence="8" id="KW-0902">Two-component regulatory system</keyword>
<feature type="domain" description="Histidine kinase/HSP90-like ATPase" evidence="10">
    <location>
        <begin position="278"/>
        <end position="378"/>
    </location>
</feature>
<evidence type="ECO:0000256" key="8">
    <source>
        <dbReference type="ARBA" id="ARBA00023012"/>
    </source>
</evidence>
<keyword evidence="9" id="KW-0812">Transmembrane</keyword>
<evidence type="ECO:0000256" key="6">
    <source>
        <dbReference type="ARBA" id="ARBA00022777"/>
    </source>
</evidence>
<evidence type="ECO:0000313" key="12">
    <source>
        <dbReference type="EMBL" id="SNR72146.1"/>
    </source>
</evidence>
<dbReference type="PANTHER" id="PTHR24421:SF10">
    <property type="entry name" value="NITRATE_NITRITE SENSOR PROTEIN NARQ"/>
    <property type="match status" value="1"/>
</dbReference>
<keyword evidence="13" id="KW-1185">Reference proteome</keyword>
<evidence type="ECO:0000259" key="11">
    <source>
        <dbReference type="Pfam" id="PF07730"/>
    </source>
</evidence>
<dbReference type="EMBL" id="FZNR01000005">
    <property type="protein sequence ID" value="SNR72146.1"/>
    <property type="molecule type" value="Genomic_DNA"/>
</dbReference>
<evidence type="ECO:0000256" key="1">
    <source>
        <dbReference type="ARBA" id="ARBA00000085"/>
    </source>
</evidence>
<keyword evidence="7" id="KW-0067">ATP-binding</keyword>
<evidence type="ECO:0000256" key="9">
    <source>
        <dbReference type="SAM" id="Phobius"/>
    </source>
</evidence>
<feature type="transmembrane region" description="Helical" evidence="9">
    <location>
        <begin position="110"/>
        <end position="132"/>
    </location>
</feature>
<dbReference type="InterPro" id="IPR003594">
    <property type="entry name" value="HATPase_dom"/>
</dbReference>
<evidence type="ECO:0000256" key="7">
    <source>
        <dbReference type="ARBA" id="ARBA00022840"/>
    </source>
</evidence>
<evidence type="ECO:0000256" key="2">
    <source>
        <dbReference type="ARBA" id="ARBA00012438"/>
    </source>
</evidence>
<dbReference type="EC" id="2.7.13.3" evidence="2"/>
<evidence type="ECO:0000313" key="13">
    <source>
        <dbReference type="Proteomes" id="UP000198415"/>
    </source>
</evidence>
<dbReference type="InterPro" id="IPR036890">
    <property type="entry name" value="HATPase_C_sf"/>
</dbReference>
<dbReference type="RefSeq" id="WP_179277106.1">
    <property type="nucleotide sequence ID" value="NZ_BOMU01000035.1"/>
</dbReference>
<proteinExistence type="predicted"/>
<feature type="transmembrane region" description="Helical" evidence="9">
    <location>
        <begin position="6"/>
        <end position="24"/>
    </location>
</feature>
<sequence>MSHPVPWVPPILYGVVLVGGLYYASISHAPIHRIAAFAALLIILIGLDSAAGRPRAARIRLPWPSGPTLFAARIVLLGAVAAVDVSGLARILFVLVPFLGLFVFGIRAAVALGVGCVLVLASVFTVSVPSWWYREDYITDLLMFTLGIALATSMAAVALQERQARERVADLSAERERNRMAREIHDSLGHHLTAVGVQLETAEAFAGIDAERSARAVAGARWSATQALEEVRTSIRALGEGPTDVGGALADLVQRLDGGGRKVTLTVTGVERRPMLVLYRVAQEGLANALRHSEATEIELVVTYDERGARLRLSDNGHGFADTAEAGKPAVTAVGTTTGDGVSSGFGLRGLRERVRLADGTFEIATSRTGTVLEVVIPW</sequence>
<dbReference type="GO" id="GO:0046983">
    <property type="term" value="F:protein dimerization activity"/>
    <property type="evidence" value="ECO:0007669"/>
    <property type="project" value="InterPro"/>
</dbReference>
<feature type="domain" description="Signal transduction histidine kinase subgroup 3 dimerisation and phosphoacceptor" evidence="11">
    <location>
        <begin position="176"/>
        <end position="239"/>
    </location>
</feature>
<keyword evidence="4" id="KW-0808">Transferase</keyword>
<dbReference type="GO" id="GO:0000155">
    <property type="term" value="F:phosphorelay sensor kinase activity"/>
    <property type="evidence" value="ECO:0007669"/>
    <property type="project" value="InterPro"/>
</dbReference>
<dbReference type="CDD" id="cd16917">
    <property type="entry name" value="HATPase_UhpB-NarQ-NarX-like"/>
    <property type="match status" value="1"/>
</dbReference>
<feature type="transmembrane region" description="Helical" evidence="9">
    <location>
        <begin position="138"/>
        <end position="159"/>
    </location>
</feature>
<dbReference type="PANTHER" id="PTHR24421">
    <property type="entry name" value="NITRATE/NITRITE SENSOR PROTEIN NARX-RELATED"/>
    <property type="match status" value="1"/>
</dbReference>
<dbReference type="Gene3D" id="1.20.5.1930">
    <property type="match status" value="1"/>
</dbReference>
<keyword evidence="9" id="KW-0472">Membrane</keyword>
<gene>
    <name evidence="12" type="ORF">SAMN06264365_10516</name>
</gene>
<evidence type="ECO:0000256" key="5">
    <source>
        <dbReference type="ARBA" id="ARBA00022741"/>
    </source>
</evidence>
<dbReference type="SUPFAM" id="SSF55874">
    <property type="entry name" value="ATPase domain of HSP90 chaperone/DNA topoisomerase II/histidine kinase"/>
    <property type="match status" value="1"/>
</dbReference>
<feature type="transmembrane region" description="Helical" evidence="9">
    <location>
        <begin position="31"/>
        <end position="50"/>
    </location>
</feature>
<dbReference type="Proteomes" id="UP000198415">
    <property type="component" value="Unassembled WGS sequence"/>
</dbReference>
<name>A0A238YLM3_9ACTN</name>
<dbReference type="Gene3D" id="3.30.565.10">
    <property type="entry name" value="Histidine kinase-like ATPase, C-terminal domain"/>
    <property type="match status" value="1"/>
</dbReference>
<organism evidence="12 13">
    <name type="scientific">Actinoplanes regularis</name>
    <dbReference type="NCBI Taxonomy" id="52697"/>
    <lineage>
        <taxon>Bacteria</taxon>
        <taxon>Bacillati</taxon>
        <taxon>Actinomycetota</taxon>
        <taxon>Actinomycetes</taxon>
        <taxon>Micromonosporales</taxon>
        <taxon>Micromonosporaceae</taxon>
        <taxon>Actinoplanes</taxon>
    </lineage>
</organism>
<dbReference type="Pfam" id="PF02518">
    <property type="entry name" value="HATPase_c"/>
    <property type="match status" value="1"/>
</dbReference>
<dbReference type="Pfam" id="PF07730">
    <property type="entry name" value="HisKA_3"/>
    <property type="match status" value="1"/>
</dbReference>
<dbReference type="AlphaFoldDB" id="A0A238YLM3"/>
<dbReference type="InterPro" id="IPR050482">
    <property type="entry name" value="Sensor_HK_TwoCompSys"/>
</dbReference>
<evidence type="ECO:0000256" key="4">
    <source>
        <dbReference type="ARBA" id="ARBA00022679"/>
    </source>
</evidence>
<keyword evidence="3" id="KW-0597">Phosphoprotein</keyword>
<feature type="transmembrane region" description="Helical" evidence="9">
    <location>
        <begin position="70"/>
        <end position="103"/>
    </location>
</feature>
<keyword evidence="6 12" id="KW-0418">Kinase</keyword>
<keyword evidence="9" id="KW-1133">Transmembrane helix</keyword>
<dbReference type="InterPro" id="IPR011712">
    <property type="entry name" value="Sig_transdc_His_kin_sub3_dim/P"/>
</dbReference>
<dbReference type="GO" id="GO:0005524">
    <property type="term" value="F:ATP binding"/>
    <property type="evidence" value="ECO:0007669"/>
    <property type="project" value="UniProtKB-KW"/>
</dbReference>